<evidence type="ECO:0000313" key="9">
    <source>
        <dbReference type="Proteomes" id="UP000325945"/>
    </source>
</evidence>
<evidence type="ECO:0000256" key="5">
    <source>
        <dbReference type="SAM" id="MobiDB-lite"/>
    </source>
</evidence>
<accession>A0A5N6WTP4</accession>
<protein>
    <recommendedName>
        <fullName evidence="10">Mid2 domain-containing protein</fullName>
    </recommendedName>
</protein>
<proteinExistence type="predicted"/>
<dbReference type="GO" id="GO:0016020">
    <property type="term" value="C:membrane"/>
    <property type="evidence" value="ECO:0007669"/>
    <property type="project" value="UniProtKB-SubCell"/>
</dbReference>
<comment type="subcellular location">
    <subcellularLocation>
        <location evidence="1">Membrane</location>
        <topology evidence="1">Single-pass membrane protein</topology>
    </subcellularLocation>
</comment>
<evidence type="ECO:0000256" key="1">
    <source>
        <dbReference type="ARBA" id="ARBA00004167"/>
    </source>
</evidence>
<feature type="chain" id="PRO_5024834519" description="Mid2 domain-containing protein" evidence="7">
    <location>
        <begin position="19"/>
        <end position="259"/>
    </location>
</feature>
<evidence type="ECO:0000256" key="2">
    <source>
        <dbReference type="ARBA" id="ARBA00022692"/>
    </source>
</evidence>
<feature type="compositionally biased region" description="Low complexity" evidence="5">
    <location>
        <begin position="132"/>
        <end position="170"/>
    </location>
</feature>
<dbReference type="InterPro" id="IPR051694">
    <property type="entry name" value="Immunoregulatory_rcpt-like"/>
</dbReference>
<reference evidence="9" key="1">
    <citation type="submission" date="2019-04" db="EMBL/GenBank/DDBJ databases">
        <title>Friends and foes A comparative genomics studyof 23 Aspergillus species from section Flavi.</title>
        <authorList>
            <consortium name="DOE Joint Genome Institute"/>
            <person name="Kjaerbolling I."/>
            <person name="Vesth T."/>
            <person name="Frisvad J.C."/>
            <person name="Nybo J.L."/>
            <person name="Theobald S."/>
            <person name="Kildgaard S."/>
            <person name="Isbrandt T."/>
            <person name="Kuo A."/>
            <person name="Sato A."/>
            <person name="Lyhne E.K."/>
            <person name="Kogle M.E."/>
            <person name="Wiebenga A."/>
            <person name="Kun R.S."/>
            <person name="Lubbers R.J."/>
            <person name="Makela M.R."/>
            <person name="Barry K."/>
            <person name="Chovatia M."/>
            <person name="Clum A."/>
            <person name="Daum C."/>
            <person name="Haridas S."/>
            <person name="He G."/>
            <person name="LaButti K."/>
            <person name="Lipzen A."/>
            <person name="Mondo S."/>
            <person name="Riley R."/>
            <person name="Salamov A."/>
            <person name="Simmons B.A."/>
            <person name="Magnuson J.K."/>
            <person name="Henrissat B."/>
            <person name="Mortensen U.H."/>
            <person name="Larsen T.O."/>
            <person name="Devries R.P."/>
            <person name="Grigoriev I.V."/>
            <person name="Machida M."/>
            <person name="Baker S.E."/>
            <person name="Andersen M.R."/>
        </authorList>
    </citation>
    <scope>NUCLEOTIDE SEQUENCE [LARGE SCALE GENOMIC DNA]</scope>
    <source>
        <strain evidence="9">CBS 130017</strain>
    </source>
</reference>
<name>A0A5N6WTP4_9EURO</name>
<dbReference type="PANTHER" id="PTHR15549">
    <property type="entry name" value="PAIRED IMMUNOGLOBULIN-LIKE TYPE 2 RECEPTOR"/>
    <property type="match status" value="1"/>
</dbReference>
<keyword evidence="7" id="KW-0732">Signal</keyword>
<gene>
    <name evidence="8" type="ORF">BDV39DRAFT_183572</name>
</gene>
<dbReference type="GO" id="GO:0071944">
    <property type="term" value="C:cell periphery"/>
    <property type="evidence" value="ECO:0007669"/>
    <property type="project" value="UniProtKB-ARBA"/>
</dbReference>
<evidence type="ECO:0000256" key="3">
    <source>
        <dbReference type="ARBA" id="ARBA00022989"/>
    </source>
</evidence>
<dbReference type="AlphaFoldDB" id="A0A5N6WTP4"/>
<dbReference type="EMBL" id="ML741840">
    <property type="protein sequence ID" value="KAE8322780.1"/>
    <property type="molecule type" value="Genomic_DNA"/>
</dbReference>
<evidence type="ECO:0000256" key="4">
    <source>
        <dbReference type="ARBA" id="ARBA00023136"/>
    </source>
</evidence>
<evidence type="ECO:0000313" key="8">
    <source>
        <dbReference type="EMBL" id="KAE8322780.1"/>
    </source>
</evidence>
<sequence length="259" mass="27699">MRPLLAFHLLVTSTVVLGFKFINPPAFEETTDFSLNPIYPMGSLLSIKWNEASENNTSLTLWQLNGTKFLFPLEYLTHNISGSVTSLDWNVQTTKDLSVSNMFYLSLFVEGSTSTLGNSHYFNITDTKDKTSSTQTSTPTITTGPTSLIPTTTEVPSTSTSTSTSTTTTTPPEPVSAGLSSGTKAGIGVGVSAAGLMAIGAAVFAIRERRARKKAAAPPEFYAGFYSPAKQEPIPRIVSPQVHELGARGVDRGPTELPT</sequence>
<keyword evidence="2 6" id="KW-0812">Transmembrane</keyword>
<evidence type="ECO:0008006" key="10">
    <source>
        <dbReference type="Google" id="ProtNLM"/>
    </source>
</evidence>
<feature type="region of interest" description="Disordered" evidence="5">
    <location>
        <begin position="127"/>
        <end position="182"/>
    </location>
</feature>
<evidence type="ECO:0000256" key="7">
    <source>
        <dbReference type="SAM" id="SignalP"/>
    </source>
</evidence>
<evidence type="ECO:0000256" key="6">
    <source>
        <dbReference type="SAM" id="Phobius"/>
    </source>
</evidence>
<feature type="transmembrane region" description="Helical" evidence="6">
    <location>
        <begin position="185"/>
        <end position="206"/>
    </location>
</feature>
<organism evidence="8 9">
    <name type="scientific">Aspergillus sergii</name>
    <dbReference type="NCBI Taxonomy" id="1034303"/>
    <lineage>
        <taxon>Eukaryota</taxon>
        <taxon>Fungi</taxon>
        <taxon>Dikarya</taxon>
        <taxon>Ascomycota</taxon>
        <taxon>Pezizomycotina</taxon>
        <taxon>Eurotiomycetes</taxon>
        <taxon>Eurotiomycetidae</taxon>
        <taxon>Eurotiales</taxon>
        <taxon>Aspergillaceae</taxon>
        <taxon>Aspergillus</taxon>
        <taxon>Aspergillus subgen. Circumdati</taxon>
    </lineage>
</organism>
<feature type="signal peptide" evidence="7">
    <location>
        <begin position="1"/>
        <end position="18"/>
    </location>
</feature>
<dbReference type="Proteomes" id="UP000325945">
    <property type="component" value="Unassembled WGS sequence"/>
</dbReference>
<keyword evidence="3 6" id="KW-1133">Transmembrane helix</keyword>
<keyword evidence="9" id="KW-1185">Reference proteome</keyword>
<keyword evidence="4 6" id="KW-0472">Membrane</keyword>